<accession>A0A388JV05</accession>
<dbReference type="AlphaFoldDB" id="A0A388JV05"/>
<evidence type="ECO:0000313" key="3">
    <source>
        <dbReference type="Proteomes" id="UP000265515"/>
    </source>
</evidence>
<gene>
    <name evidence="2" type="ORF">CBR_g22394</name>
</gene>
<dbReference type="Gramene" id="GBG61597">
    <property type="protein sequence ID" value="GBG61597"/>
    <property type="gene ID" value="CBR_g22394"/>
</dbReference>
<feature type="compositionally biased region" description="Low complexity" evidence="1">
    <location>
        <begin position="58"/>
        <end position="77"/>
    </location>
</feature>
<feature type="compositionally biased region" description="Basic and acidic residues" evidence="1">
    <location>
        <begin position="26"/>
        <end position="36"/>
    </location>
</feature>
<dbReference type="STRING" id="69332.A0A388JV05"/>
<evidence type="ECO:0000313" key="2">
    <source>
        <dbReference type="EMBL" id="GBG61597.1"/>
    </source>
</evidence>
<dbReference type="EMBL" id="BFEA01000021">
    <property type="protein sequence ID" value="GBG61597.1"/>
    <property type="molecule type" value="Genomic_DNA"/>
</dbReference>
<feature type="region of interest" description="Disordered" evidence="1">
    <location>
        <begin position="161"/>
        <end position="189"/>
    </location>
</feature>
<comment type="caution">
    <text evidence="2">The sequence shown here is derived from an EMBL/GenBank/DDBJ whole genome shotgun (WGS) entry which is preliminary data.</text>
</comment>
<evidence type="ECO:0000256" key="1">
    <source>
        <dbReference type="SAM" id="MobiDB-lite"/>
    </source>
</evidence>
<dbReference type="Proteomes" id="UP000265515">
    <property type="component" value="Unassembled WGS sequence"/>
</dbReference>
<evidence type="ECO:0008006" key="4">
    <source>
        <dbReference type="Google" id="ProtNLM"/>
    </source>
</evidence>
<reference evidence="2 3" key="1">
    <citation type="journal article" date="2018" name="Cell">
        <title>The Chara Genome: Secondary Complexity and Implications for Plant Terrestrialization.</title>
        <authorList>
            <person name="Nishiyama T."/>
            <person name="Sakayama H."/>
            <person name="Vries J.D."/>
            <person name="Buschmann H."/>
            <person name="Saint-Marcoux D."/>
            <person name="Ullrich K.K."/>
            <person name="Haas F.B."/>
            <person name="Vanderstraeten L."/>
            <person name="Becker D."/>
            <person name="Lang D."/>
            <person name="Vosolsobe S."/>
            <person name="Rombauts S."/>
            <person name="Wilhelmsson P.K.I."/>
            <person name="Janitza P."/>
            <person name="Kern R."/>
            <person name="Heyl A."/>
            <person name="Rumpler F."/>
            <person name="Villalobos L.I.A.C."/>
            <person name="Clay J.M."/>
            <person name="Skokan R."/>
            <person name="Toyoda A."/>
            <person name="Suzuki Y."/>
            <person name="Kagoshima H."/>
            <person name="Schijlen E."/>
            <person name="Tajeshwar N."/>
            <person name="Catarino B."/>
            <person name="Hetherington A.J."/>
            <person name="Saltykova A."/>
            <person name="Bonnot C."/>
            <person name="Breuninger H."/>
            <person name="Symeonidi A."/>
            <person name="Radhakrishnan G.V."/>
            <person name="Van Nieuwerburgh F."/>
            <person name="Deforce D."/>
            <person name="Chang C."/>
            <person name="Karol K.G."/>
            <person name="Hedrich R."/>
            <person name="Ulvskov P."/>
            <person name="Glockner G."/>
            <person name="Delwiche C.F."/>
            <person name="Petrasek J."/>
            <person name="Van de Peer Y."/>
            <person name="Friml J."/>
            <person name="Beilby M."/>
            <person name="Dolan L."/>
            <person name="Kohara Y."/>
            <person name="Sugano S."/>
            <person name="Fujiyama A."/>
            <person name="Delaux P.-M."/>
            <person name="Quint M."/>
            <person name="TheiBen G."/>
            <person name="Hagemann M."/>
            <person name="Harholt J."/>
            <person name="Dunand C."/>
            <person name="Zachgo S."/>
            <person name="Langdale J."/>
            <person name="Maumus F."/>
            <person name="Straeten D.V.D."/>
            <person name="Gould S.B."/>
            <person name="Rensing S.A."/>
        </authorList>
    </citation>
    <scope>NUCLEOTIDE SEQUENCE [LARGE SCALE GENOMIC DNA]</scope>
    <source>
        <strain evidence="2 3">S276</strain>
    </source>
</reference>
<feature type="region of interest" description="Disordered" evidence="1">
    <location>
        <begin position="1"/>
        <end position="115"/>
    </location>
</feature>
<name>A0A388JV05_CHABU</name>
<feature type="compositionally biased region" description="Basic and acidic residues" evidence="1">
    <location>
        <begin position="1"/>
        <end position="13"/>
    </location>
</feature>
<sequence length="454" mass="50241">MSAERKDSEKMQGRDNAPSVVTQVGDFKHPLDDLSKSRTKPPYGVRGVFAGSPKRYISPPGGRPFSSSPVGSQVPVSIAKERPRSSSPIPGPGQVPGKSKQCESNKKPVSPIRVRAVDPCKPNKCEDKYKAVSSPVRIPFRGRCQPDCDPKYERAAPVRVAVPQSPTRDKPLPSSPVPGAGQVGDRPRKCDGKFYNPRIPKDFPPCKPQAVTANQAQSSSAIGNTFAGIGLRALPGPDGKCVPCPPPKLSVRDGMAFFGLTALGKRSLFSTLSVKGSAIHFHDIEVSRFHEEFQTMSKLDAAELERALKLCPPTNPPTEISLNRSRIPQLFASVLGRELKWEEVEALIGSFGTGPGRISFSDFRQDLEKLRKRFRNPPVPAVYKSNQRFQEDRHRHIRSIYGPTDVFLRPVTKNQEYGWGMFHPLPHDDIYYPLRSTDVTRKEGICIETYYGLF</sequence>
<organism evidence="2 3">
    <name type="scientific">Chara braunii</name>
    <name type="common">Braun's stonewort</name>
    <dbReference type="NCBI Taxonomy" id="69332"/>
    <lineage>
        <taxon>Eukaryota</taxon>
        <taxon>Viridiplantae</taxon>
        <taxon>Streptophyta</taxon>
        <taxon>Charophyceae</taxon>
        <taxon>Charales</taxon>
        <taxon>Characeae</taxon>
        <taxon>Chara</taxon>
    </lineage>
</organism>
<proteinExistence type="predicted"/>
<keyword evidence="3" id="KW-1185">Reference proteome</keyword>
<protein>
    <recommendedName>
        <fullName evidence="4">EF-hand domain-containing protein</fullName>
    </recommendedName>
</protein>